<dbReference type="AlphaFoldDB" id="A0A9K3KR60"/>
<dbReference type="GO" id="GO:0000815">
    <property type="term" value="C:ESCRT III complex"/>
    <property type="evidence" value="ECO:0007669"/>
    <property type="project" value="TreeGrafter"/>
</dbReference>
<dbReference type="PANTHER" id="PTHR22761:SF5">
    <property type="entry name" value="CHARGED MULTIVESICULAR BODY PROTEIN 6"/>
    <property type="match status" value="1"/>
</dbReference>
<comment type="similarity">
    <text evidence="2">Belongs to the SNF7 family.</text>
</comment>
<dbReference type="Pfam" id="PF03357">
    <property type="entry name" value="Snf7"/>
    <property type="match status" value="1"/>
</dbReference>
<dbReference type="OrthoDB" id="441172at2759"/>
<evidence type="ECO:0000256" key="5">
    <source>
        <dbReference type="ARBA" id="ARBA00022927"/>
    </source>
</evidence>
<evidence type="ECO:0000256" key="4">
    <source>
        <dbReference type="ARBA" id="ARBA00022753"/>
    </source>
</evidence>
<evidence type="ECO:0000256" key="2">
    <source>
        <dbReference type="ARBA" id="ARBA00006190"/>
    </source>
</evidence>
<dbReference type="InterPro" id="IPR005024">
    <property type="entry name" value="Snf7_fam"/>
</dbReference>
<feature type="compositionally biased region" description="Basic and acidic residues" evidence="7">
    <location>
        <begin position="214"/>
        <end position="223"/>
    </location>
</feature>
<sequence length="223" mass="24410">MGGSFSSSNSSSAAPKKKPPGGSVSATDRAMLDLKNSRDKLTKYKNKLEQDEIKLVARAKAAKAKGDTKNALLLLKIRKIKLREVETVEGQLLNVLQMVQTIDSTQNQAQMLAAMKQGKDTLKRMHEETTVDDILELMDEIHEQHELEREMNQVFEGVPELSVEDEAAVEAELEALMDGPQEEDVLPAAPNTTPLPVAPTTKLPEQVPGVTTKPVEERTAVAS</sequence>
<dbReference type="GO" id="GO:0005771">
    <property type="term" value="C:multivesicular body"/>
    <property type="evidence" value="ECO:0007669"/>
    <property type="project" value="TreeGrafter"/>
</dbReference>
<evidence type="ECO:0000256" key="7">
    <source>
        <dbReference type="SAM" id="MobiDB-lite"/>
    </source>
</evidence>
<accession>A0A9K3KR60</accession>
<evidence type="ECO:0000256" key="1">
    <source>
        <dbReference type="ARBA" id="ARBA00004608"/>
    </source>
</evidence>
<gene>
    <name evidence="8" type="ORF">IV203_017174</name>
</gene>
<comment type="caution">
    <text evidence="8">The sequence shown here is derived from an EMBL/GenBank/DDBJ whole genome shotgun (WGS) entry which is preliminary data.</text>
</comment>
<keyword evidence="9" id="KW-1185">Reference proteome</keyword>
<dbReference type="GO" id="GO:0006900">
    <property type="term" value="P:vesicle budding from membrane"/>
    <property type="evidence" value="ECO:0007669"/>
    <property type="project" value="TreeGrafter"/>
</dbReference>
<evidence type="ECO:0000256" key="6">
    <source>
        <dbReference type="ARBA" id="ARBA00023136"/>
    </source>
</evidence>
<keyword evidence="5" id="KW-0653">Protein transport</keyword>
<proteinExistence type="inferred from homology"/>
<evidence type="ECO:0000256" key="3">
    <source>
        <dbReference type="ARBA" id="ARBA00022448"/>
    </source>
</evidence>
<evidence type="ECO:0000313" key="9">
    <source>
        <dbReference type="Proteomes" id="UP000693970"/>
    </source>
</evidence>
<name>A0A9K3KR60_9STRA</name>
<dbReference type="GO" id="GO:0015031">
    <property type="term" value="P:protein transport"/>
    <property type="evidence" value="ECO:0007669"/>
    <property type="project" value="UniProtKB-KW"/>
</dbReference>
<dbReference type="GO" id="GO:0032511">
    <property type="term" value="P:late endosome to vacuole transport via multivesicular body sorting pathway"/>
    <property type="evidence" value="ECO:0007669"/>
    <property type="project" value="TreeGrafter"/>
</dbReference>
<evidence type="ECO:0000313" key="8">
    <source>
        <dbReference type="EMBL" id="KAG7348469.1"/>
    </source>
</evidence>
<feature type="region of interest" description="Disordered" evidence="7">
    <location>
        <begin position="178"/>
        <end position="223"/>
    </location>
</feature>
<keyword evidence="4" id="KW-0967">Endosome</keyword>
<comment type="subcellular location">
    <subcellularLocation>
        <location evidence="1">Endosome membrane</location>
    </subcellularLocation>
</comment>
<feature type="compositionally biased region" description="Low complexity" evidence="7">
    <location>
        <begin position="1"/>
        <end position="26"/>
    </location>
</feature>
<dbReference type="Proteomes" id="UP000693970">
    <property type="component" value="Unassembled WGS sequence"/>
</dbReference>
<dbReference type="EMBL" id="JAGRRH010000020">
    <property type="protein sequence ID" value="KAG7348469.1"/>
    <property type="molecule type" value="Genomic_DNA"/>
</dbReference>
<organism evidence="8 9">
    <name type="scientific">Nitzschia inconspicua</name>
    <dbReference type="NCBI Taxonomy" id="303405"/>
    <lineage>
        <taxon>Eukaryota</taxon>
        <taxon>Sar</taxon>
        <taxon>Stramenopiles</taxon>
        <taxon>Ochrophyta</taxon>
        <taxon>Bacillariophyta</taxon>
        <taxon>Bacillariophyceae</taxon>
        <taxon>Bacillariophycidae</taxon>
        <taxon>Bacillariales</taxon>
        <taxon>Bacillariaceae</taxon>
        <taxon>Nitzschia</taxon>
    </lineage>
</organism>
<dbReference type="PANTHER" id="PTHR22761">
    <property type="entry name" value="CHARGED MULTIVESICULAR BODY PROTEIN"/>
    <property type="match status" value="1"/>
</dbReference>
<protein>
    <submittedName>
        <fullName evidence="8">Snf7 family protein</fullName>
    </submittedName>
</protein>
<keyword evidence="6" id="KW-0472">Membrane</keyword>
<reference evidence="8" key="1">
    <citation type="journal article" date="2021" name="Sci. Rep.">
        <title>Diploid genomic architecture of Nitzschia inconspicua, an elite biomass production diatom.</title>
        <authorList>
            <person name="Oliver A."/>
            <person name="Podell S."/>
            <person name="Pinowska A."/>
            <person name="Traller J.C."/>
            <person name="Smith S.R."/>
            <person name="McClure R."/>
            <person name="Beliaev A."/>
            <person name="Bohutskyi P."/>
            <person name="Hill E.A."/>
            <person name="Rabines A."/>
            <person name="Zheng H."/>
            <person name="Allen L.Z."/>
            <person name="Kuo A."/>
            <person name="Grigoriev I.V."/>
            <person name="Allen A.E."/>
            <person name="Hazlebeck D."/>
            <person name="Allen E.E."/>
        </authorList>
    </citation>
    <scope>NUCLEOTIDE SEQUENCE</scope>
    <source>
        <strain evidence="8">Hildebrandi</strain>
    </source>
</reference>
<feature type="region of interest" description="Disordered" evidence="7">
    <location>
        <begin position="1"/>
        <end position="30"/>
    </location>
</feature>
<reference evidence="8" key="2">
    <citation type="submission" date="2021-04" db="EMBL/GenBank/DDBJ databases">
        <authorList>
            <person name="Podell S."/>
        </authorList>
    </citation>
    <scope>NUCLEOTIDE SEQUENCE</scope>
    <source>
        <strain evidence="8">Hildebrandi</strain>
    </source>
</reference>
<keyword evidence="3" id="KW-0813">Transport</keyword>